<evidence type="ECO:0000256" key="9">
    <source>
        <dbReference type="ARBA" id="ARBA00023295"/>
    </source>
</evidence>
<dbReference type="GO" id="GO:0005576">
    <property type="term" value="C:extracellular region"/>
    <property type="evidence" value="ECO:0007669"/>
    <property type="project" value="UniProtKB-SubCell"/>
</dbReference>
<keyword evidence="9 11" id="KW-0326">Glycosidase</keyword>
<dbReference type="EMBL" id="JAUKUD010000003">
    <property type="protein sequence ID" value="KAK0749018.1"/>
    <property type="molecule type" value="Genomic_DNA"/>
</dbReference>
<dbReference type="GO" id="GO:0016052">
    <property type="term" value="P:carbohydrate catabolic process"/>
    <property type="evidence" value="ECO:0007669"/>
    <property type="project" value="TreeGrafter"/>
</dbReference>
<dbReference type="PANTHER" id="PTHR34135:SF2">
    <property type="entry name" value="LYSOZYME"/>
    <property type="match status" value="1"/>
</dbReference>
<dbReference type="SMART" id="SM00641">
    <property type="entry name" value="Glyco_25"/>
    <property type="match status" value="1"/>
</dbReference>
<dbReference type="GO" id="GO:0031640">
    <property type="term" value="P:killing of cells of another organism"/>
    <property type="evidence" value="ECO:0007669"/>
    <property type="project" value="UniProtKB-KW"/>
</dbReference>
<accession>A0AA40F0Q3</accession>
<protein>
    <recommendedName>
        <fullName evidence="11">Lysozyme</fullName>
        <ecNumber evidence="11">3.2.1.17</ecNumber>
    </recommendedName>
</protein>
<keyword evidence="4" id="KW-0964">Secreted</keyword>
<keyword evidence="8" id="KW-1015">Disulfide bond</keyword>
<dbReference type="PANTHER" id="PTHR34135">
    <property type="entry name" value="LYSOZYME"/>
    <property type="match status" value="1"/>
</dbReference>
<dbReference type="GO" id="GO:0042742">
    <property type="term" value="P:defense response to bacterium"/>
    <property type="evidence" value="ECO:0007669"/>
    <property type="project" value="UniProtKB-KW"/>
</dbReference>
<keyword evidence="6" id="KW-0081">Bacteriolytic enzyme</keyword>
<keyword evidence="5" id="KW-0929">Antimicrobial</keyword>
<dbReference type="InterPro" id="IPR008270">
    <property type="entry name" value="Glyco_hydro_25_AS"/>
</dbReference>
<dbReference type="Gene3D" id="3.20.20.80">
    <property type="entry name" value="Glycosidases"/>
    <property type="match status" value="1"/>
</dbReference>
<evidence type="ECO:0000256" key="6">
    <source>
        <dbReference type="ARBA" id="ARBA00022638"/>
    </source>
</evidence>
<dbReference type="GO" id="GO:0009253">
    <property type="term" value="P:peptidoglycan catabolic process"/>
    <property type="evidence" value="ECO:0007669"/>
    <property type="project" value="InterPro"/>
</dbReference>
<dbReference type="Pfam" id="PF01183">
    <property type="entry name" value="Glyco_hydro_25"/>
    <property type="match status" value="1"/>
</dbReference>
<comment type="subcellular location">
    <subcellularLocation>
        <location evidence="2">Secreted</location>
    </subcellularLocation>
</comment>
<name>A0AA40F0Q3_9PEZI</name>
<dbReference type="PROSITE" id="PS51904">
    <property type="entry name" value="GLYCOSYL_HYDROL_F25_2"/>
    <property type="match status" value="1"/>
</dbReference>
<organism evidence="13 14">
    <name type="scientific">Schizothecium vesticola</name>
    <dbReference type="NCBI Taxonomy" id="314040"/>
    <lineage>
        <taxon>Eukaryota</taxon>
        <taxon>Fungi</taxon>
        <taxon>Dikarya</taxon>
        <taxon>Ascomycota</taxon>
        <taxon>Pezizomycotina</taxon>
        <taxon>Sordariomycetes</taxon>
        <taxon>Sordariomycetidae</taxon>
        <taxon>Sordariales</taxon>
        <taxon>Schizotheciaceae</taxon>
        <taxon>Schizothecium</taxon>
    </lineage>
</organism>
<evidence type="ECO:0000256" key="11">
    <source>
        <dbReference type="RuleBase" id="RU361176"/>
    </source>
</evidence>
<keyword evidence="12" id="KW-0732">Signal</keyword>
<evidence type="ECO:0000256" key="1">
    <source>
        <dbReference type="ARBA" id="ARBA00000632"/>
    </source>
</evidence>
<keyword evidence="7 11" id="KW-0378">Hydrolase</keyword>
<comment type="catalytic activity">
    <reaction evidence="1 11">
        <text>Hydrolysis of (1-&gt;4)-beta-linkages between N-acetylmuramic acid and N-acetyl-D-glucosamine residues in a peptidoglycan and between N-acetyl-D-glucosamine residues in chitodextrins.</text>
        <dbReference type="EC" id="3.2.1.17"/>
    </reaction>
</comment>
<gene>
    <name evidence="13" type="ORF">B0T18DRAFT_436691</name>
</gene>
<dbReference type="FunFam" id="3.20.20.80:FF:000060">
    <property type="entry name" value="Lysozyme M1"/>
    <property type="match status" value="1"/>
</dbReference>
<evidence type="ECO:0000256" key="7">
    <source>
        <dbReference type="ARBA" id="ARBA00022801"/>
    </source>
</evidence>
<dbReference type="GO" id="GO:0003796">
    <property type="term" value="F:lysozyme activity"/>
    <property type="evidence" value="ECO:0007669"/>
    <property type="project" value="UniProtKB-EC"/>
</dbReference>
<evidence type="ECO:0000256" key="10">
    <source>
        <dbReference type="ARBA" id="ARBA00055588"/>
    </source>
</evidence>
<dbReference type="InterPro" id="IPR017853">
    <property type="entry name" value="GH"/>
</dbReference>
<dbReference type="InterPro" id="IPR018077">
    <property type="entry name" value="Glyco_hydro_fam25_subgr"/>
</dbReference>
<proteinExistence type="inferred from homology"/>
<evidence type="ECO:0000256" key="5">
    <source>
        <dbReference type="ARBA" id="ARBA00022529"/>
    </source>
</evidence>
<evidence type="ECO:0000256" key="12">
    <source>
        <dbReference type="SAM" id="SignalP"/>
    </source>
</evidence>
<evidence type="ECO:0000313" key="14">
    <source>
        <dbReference type="Proteomes" id="UP001172155"/>
    </source>
</evidence>
<evidence type="ECO:0000256" key="4">
    <source>
        <dbReference type="ARBA" id="ARBA00022525"/>
    </source>
</evidence>
<evidence type="ECO:0000313" key="13">
    <source>
        <dbReference type="EMBL" id="KAK0749018.1"/>
    </source>
</evidence>
<evidence type="ECO:0000256" key="8">
    <source>
        <dbReference type="ARBA" id="ARBA00023157"/>
    </source>
</evidence>
<comment type="caution">
    <text evidence="13">The sequence shown here is derived from an EMBL/GenBank/DDBJ whole genome shotgun (WGS) entry which is preliminary data.</text>
</comment>
<comment type="function">
    <text evidence="10">This enzyme has both lysozyme (acetylmuramidase) and diacetylmuramidase activities.</text>
</comment>
<dbReference type="SUPFAM" id="SSF51445">
    <property type="entry name" value="(Trans)glycosidases"/>
    <property type="match status" value="1"/>
</dbReference>
<feature type="signal peptide" evidence="12">
    <location>
        <begin position="1"/>
        <end position="19"/>
    </location>
</feature>
<sequence length="229" mass="25064">MKPSLISLSLLTAAHASTASQVPGFDISNWQPTFNFTAAYASGARFCILKATEGSDFLDKSFPSHFSRATAANLIRGAYHFAWPVSDATASQQADFFIAHGGGWTADGRTLPGMLDMESVASKPRCWGLGTGEMVAWIGEFSDRYRERTTRYPMIYTNPSWWKECTGDSAAFRDTNPLVLARWASAVGTIPGGWAAQTIWQNSDSYEFGGDSDFFNGSEEDLKRFAMGS</sequence>
<feature type="chain" id="PRO_5041377535" description="Lysozyme" evidence="12">
    <location>
        <begin position="20"/>
        <end position="229"/>
    </location>
</feature>
<dbReference type="AlphaFoldDB" id="A0AA40F0Q3"/>
<dbReference type="InterPro" id="IPR002053">
    <property type="entry name" value="Glyco_hydro_25"/>
</dbReference>
<evidence type="ECO:0000256" key="2">
    <source>
        <dbReference type="ARBA" id="ARBA00004613"/>
    </source>
</evidence>
<dbReference type="Proteomes" id="UP001172155">
    <property type="component" value="Unassembled WGS sequence"/>
</dbReference>
<dbReference type="EC" id="3.2.1.17" evidence="11"/>
<dbReference type="GO" id="GO:0016998">
    <property type="term" value="P:cell wall macromolecule catabolic process"/>
    <property type="evidence" value="ECO:0007669"/>
    <property type="project" value="InterPro"/>
</dbReference>
<reference evidence="13" key="1">
    <citation type="submission" date="2023-06" db="EMBL/GenBank/DDBJ databases">
        <title>Genome-scale phylogeny and comparative genomics of the fungal order Sordariales.</title>
        <authorList>
            <consortium name="Lawrence Berkeley National Laboratory"/>
            <person name="Hensen N."/>
            <person name="Bonometti L."/>
            <person name="Westerberg I."/>
            <person name="Brannstrom I.O."/>
            <person name="Guillou S."/>
            <person name="Cros-Aarteil S."/>
            <person name="Calhoun S."/>
            <person name="Haridas S."/>
            <person name="Kuo A."/>
            <person name="Mondo S."/>
            <person name="Pangilinan J."/>
            <person name="Riley R."/>
            <person name="LaButti K."/>
            <person name="Andreopoulos B."/>
            <person name="Lipzen A."/>
            <person name="Chen C."/>
            <person name="Yanf M."/>
            <person name="Daum C."/>
            <person name="Ng V."/>
            <person name="Clum A."/>
            <person name="Steindorff A."/>
            <person name="Ohm R."/>
            <person name="Martin F."/>
            <person name="Silar P."/>
            <person name="Natvig D."/>
            <person name="Lalanne C."/>
            <person name="Gautier V."/>
            <person name="Ament-velasquez S.L."/>
            <person name="Kruys A."/>
            <person name="Hutchinson M.I."/>
            <person name="Powell A.J."/>
            <person name="Barry K."/>
            <person name="Miller A.N."/>
            <person name="Grigoriev I.V."/>
            <person name="Debuchy R."/>
            <person name="Gladieux P."/>
            <person name="Thoren M.H."/>
            <person name="Johannesson H."/>
        </authorList>
    </citation>
    <scope>NUCLEOTIDE SEQUENCE</scope>
    <source>
        <strain evidence="13">SMH3187-1</strain>
    </source>
</reference>
<evidence type="ECO:0000256" key="3">
    <source>
        <dbReference type="ARBA" id="ARBA00010646"/>
    </source>
</evidence>
<dbReference type="PROSITE" id="PS00953">
    <property type="entry name" value="GLYCOSYL_HYDROL_F25_1"/>
    <property type="match status" value="1"/>
</dbReference>
<keyword evidence="14" id="KW-1185">Reference proteome</keyword>
<comment type="similarity">
    <text evidence="3 11">Belongs to the glycosyl hydrolase 25 family.</text>
</comment>